<feature type="region of interest" description="Disordered" evidence="1">
    <location>
        <begin position="68"/>
        <end position="89"/>
    </location>
</feature>
<organism evidence="3 4">
    <name type="scientific">Kipferlia bialata</name>
    <dbReference type="NCBI Taxonomy" id="797122"/>
    <lineage>
        <taxon>Eukaryota</taxon>
        <taxon>Metamonada</taxon>
        <taxon>Carpediemonas-like organisms</taxon>
        <taxon>Kipferlia</taxon>
    </lineage>
</organism>
<dbReference type="EMBL" id="BDIP01000675">
    <property type="protein sequence ID" value="GCA62432.1"/>
    <property type="molecule type" value="Genomic_DNA"/>
</dbReference>
<dbReference type="OrthoDB" id="1668230at2759"/>
<name>A0A391P1I6_9EUKA</name>
<reference evidence="3 4" key="2">
    <citation type="journal article" date="2018" name="PLoS ONE">
        <title>The draft genome of Kipferlia bialata reveals reductive genome evolution in fornicate parasites.</title>
        <authorList>
            <person name="Tanifuji G."/>
            <person name="Takabayashi S."/>
            <person name="Kume K."/>
            <person name="Takagi M."/>
            <person name="Nakayama T."/>
            <person name="Kamikawa R."/>
            <person name="Inagaki Y."/>
            <person name="Hashimoto T."/>
        </authorList>
    </citation>
    <scope>NUCLEOTIDE SEQUENCE [LARGE SCALE GENOMIC DNA]</scope>
    <source>
        <strain evidence="3">NY0173</strain>
    </source>
</reference>
<dbReference type="EMBL" id="BDIP01000721">
    <property type="protein sequence ID" value="GCA62462.1"/>
    <property type="molecule type" value="Genomic_DNA"/>
</dbReference>
<proteinExistence type="predicted"/>
<dbReference type="AlphaFoldDB" id="A0A391P1I6"/>
<evidence type="ECO:0000313" key="2">
    <source>
        <dbReference type="EMBL" id="GCA62432.1"/>
    </source>
</evidence>
<sequence>MRYAGFLTVLRGLDVPSLVKKPTKGVCVYDRPCDVQCLAVIEFQPDCTPISSPEPPLRYSNTCHPIQSPLQGEESRTNQLLRSTSPPSLGEDRSGAMVCLAHHLIWQCRCTVYGGFVRDWVIRGERANDLDALLPRVPGLSERGRDSVVRSLVECAHGIGLEFCGSRHQPNSYRVSFYTSRGGYINVELVDPHLRTPPPHVDSSAGNVAVSTAGMHRKVEGRGDLVPLATCLEHIRAKQFVCYLDFKHRDNRGALHSRVVRKYLDRGWTLLNELPRDQMEELYSSPDYTTWEERGQVGSFLTRYNTVN</sequence>
<dbReference type="Proteomes" id="UP000265618">
    <property type="component" value="Unassembled WGS sequence"/>
</dbReference>
<gene>
    <name evidence="2" type="ORF">KIPB_003501</name>
    <name evidence="3" type="ORF">KIPB_003670</name>
</gene>
<evidence type="ECO:0000313" key="3">
    <source>
        <dbReference type="EMBL" id="GCA62462.1"/>
    </source>
</evidence>
<evidence type="ECO:0000313" key="4">
    <source>
        <dbReference type="Proteomes" id="UP000265618"/>
    </source>
</evidence>
<keyword evidence="4" id="KW-1185">Reference proteome</keyword>
<reference evidence="3" key="1">
    <citation type="submission" date="2016-10" db="EMBL/GenBank/DDBJ databases">
        <authorList>
            <person name="Tanifuji G."/>
            <person name="Kume K."/>
            <person name="Nakayama T."/>
            <person name="Takabayashi S."/>
            <person name="Hashimoto T."/>
        </authorList>
    </citation>
    <scope>NUCLEOTIDE SEQUENCE</scope>
    <source>
        <strain evidence="3">NY0173</strain>
    </source>
</reference>
<feature type="compositionally biased region" description="Polar residues" evidence="1">
    <location>
        <begin position="77"/>
        <end position="87"/>
    </location>
</feature>
<comment type="caution">
    <text evidence="3">The sequence shown here is derived from an EMBL/GenBank/DDBJ whole genome shotgun (WGS) entry which is preliminary data.</text>
</comment>
<protein>
    <submittedName>
        <fullName evidence="3">Uncharacterized protein</fullName>
    </submittedName>
</protein>
<accession>A0A391P1I6</accession>
<evidence type="ECO:0000256" key="1">
    <source>
        <dbReference type="SAM" id="MobiDB-lite"/>
    </source>
</evidence>